<dbReference type="PANTHER" id="PTHR34401">
    <property type="entry name" value="PROTEIN CBG12388-RELATED"/>
    <property type="match status" value="1"/>
</dbReference>
<protein>
    <recommendedName>
        <fullName evidence="4">Chondroitin proteoglycan 4 domain-containing protein</fullName>
    </recommendedName>
</protein>
<comment type="caution">
    <text evidence="2">The sequence shown here is derived from an EMBL/GenBank/DDBJ whole genome shotgun (WGS) entry which is preliminary data.</text>
</comment>
<keyword evidence="3" id="KW-1185">Reference proteome</keyword>
<evidence type="ECO:0008006" key="4">
    <source>
        <dbReference type="Google" id="ProtNLM"/>
    </source>
</evidence>
<evidence type="ECO:0000313" key="3">
    <source>
        <dbReference type="Proteomes" id="UP001303046"/>
    </source>
</evidence>
<sequence length="235" mass="25751">MRYCLLLLFAVNAHAAKSSRLDKLTESAMEILATATSGTTVRQCSCAEDAQCVKVMQAQAKDCADHCWSAFSEITRNPQQLYSCVSSKMPVVSTFIRCISSHLKSCVNTPTGPMIPKVDLRIMFDNGEQKLLASRAEILNSLVGGSMRPIAEAAMKFGGCVKQCFVYEKNSHGFCYDGKSCQPLITQKNLRFALRTCLSQSSWKNHAYDLCECAKHAGVEGLNDVCSLLNAVRNG</sequence>
<dbReference type="PANTHER" id="PTHR34401:SF6">
    <property type="entry name" value="DUF19 DOMAIN-CONTAINING PROTEIN"/>
    <property type="match status" value="1"/>
</dbReference>
<name>A0ABR1CKI4_NECAM</name>
<feature type="chain" id="PRO_5046893613" description="Chondroitin proteoglycan 4 domain-containing protein" evidence="1">
    <location>
        <begin position="16"/>
        <end position="235"/>
    </location>
</feature>
<reference evidence="2 3" key="1">
    <citation type="submission" date="2023-08" db="EMBL/GenBank/DDBJ databases">
        <title>A Necator americanus chromosomal reference genome.</title>
        <authorList>
            <person name="Ilik V."/>
            <person name="Petrzelkova K.J."/>
            <person name="Pardy F."/>
            <person name="Fuh T."/>
            <person name="Niatou-Singa F.S."/>
            <person name="Gouil Q."/>
            <person name="Baker L."/>
            <person name="Ritchie M.E."/>
            <person name="Jex A.R."/>
            <person name="Gazzola D."/>
            <person name="Li H."/>
            <person name="Toshio Fujiwara R."/>
            <person name="Zhan B."/>
            <person name="Aroian R.V."/>
            <person name="Pafco B."/>
            <person name="Schwarz E.M."/>
        </authorList>
    </citation>
    <scope>NUCLEOTIDE SEQUENCE [LARGE SCALE GENOMIC DNA]</scope>
    <source>
        <strain evidence="2 3">Aroian</strain>
        <tissue evidence="2">Whole animal</tissue>
    </source>
</reference>
<gene>
    <name evidence="2" type="primary">Necator_chrII.g8584</name>
    <name evidence="2" type="ORF">RB195_020789</name>
</gene>
<keyword evidence="1" id="KW-0732">Signal</keyword>
<evidence type="ECO:0000313" key="2">
    <source>
        <dbReference type="EMBL" id="KAK6738906.1"/>
    </source>
</evidence>
<dbReference type="Proteomes" id="UP001303046">
    <property type="component" value="Unassembled WGS sequence"/>
</dbReference>
<proteinExistence type="predicted"/>
<evidence type="ECO:0000256" key="1">
    <source>
        <dbReference type="SAM" id="SignalP"/>
    </source>
</evidence>
<dbReference type="EMBL" id="JAVFWL010000002">
    <property type="protein sequence ID" value="KAK6738906.1"/>
    <property type="molecule type" value="Genomic_DNA"/>
</dbReference>
<organism evidence="2 3">
    <name type="scientific">Necator americanus</name>
    <name type="common">Human hookworm</name>
    <dbReference type="NCBI Taxonomy" id="51031"/>
    <lineage>
        <taxon>Eukaryota</taxon>
        <taxon>Metazoa</taxon>
        <taxon>Ecdysozoa</taxon>
        <taxon>Nematoda</taxon>
        <taxon>Chromadorea</taxon>
        <taxon>Rhabditida</taxon>
        <taxon>Rhabditina</taxon>
        <taxon>Rhabditomorpha</taxon>
        <taxon>Strongyloidea</taxon>
        <taxon>Ancylostomatidae</taxon>
        <taxon>Bunostominae</taxon>
        <taxon>Necator</taxon>
    </lineage>
</organism>
<feature type="signal peptide" evidence="1">
    <location>
        <begin position="1"/>
        <end position="15"/>
    </location>
</feature>
<accession>A0ABR1CKI4</accession>